<evidence type="ECO:0000256" key="2">
    <source>
        <dbReference type="ARBA" id="ARBA00023002"/>
    </source>
</evidence>
<evidence type="ECO:0000313" key="6">
    <source>
        <dbReference type="Proteomes" id="UP000001596"/>
    </source>
</evidence>
<keyword evidence="2" id="KW-0560">Oxidoreductase</keyword>
<evidence type="ECO:0000259" key="4">
    <source>
        <dbReference type="Pfam" id="PF02668"/>
    </source>
</evidence>
<dbReference type="Gene3D" id="3.60.130.10">
    <property type="entry name" value="Clavaminate synthase-like"/>
    <property type="match status" value="1"/>
</dbReference>
<dbReference type="SUPFAM" id="SSF51197">
    <property type="entry name" value="Clavaminate synthase-like"/>
    <property type="match status" value="1"/>
</dbReference>
<dbReference type="GO" id="GO:0016706">
    <property type="term" value="F:2-oxoglutarate-dependent dioxygenase activity"/>
    <property type="evidence" value="ECO:0007669"/>
    <property type="project" value="UniProtKB-ARBA"/>
</dbReference>
<dbReference type="HOGENOM" id="CLU_044153_0_0_5"/>
<dbReference type="InterPro" id="IPR042098">
    <property type="entry name" value="TauD-like_sf"/>
</dbReference>
<keyword evidence="3" id="KW-0045">Antibiotic biosynthesis</keyword>
<sequence length="326" mass="36253">MIELDNIKICPLAGIDDAIIIQSLNKASLTTSTSAIGPAVAEMVTRHGAVLLRGFAPEGTSAMAALFASLQWKPLQYTYRSTPRTSVSEGIYTATEFPASEEIMLHSENAFQADWPTRIGFHCAVPARAGGETPIGSLEKITARIDTGLFDEFRRRGVSYVRNYSDYVDLPWQVVFQSSDRGDVEEYCKNHGIGFEWRNSGLRTWQACQGTATHPERGNEVWFNQAHMFHYTALGPEMASNLLSIFGEEELPRNAYYGDGGVIPKDAVEHIREAFSAERASFGWEKDDILLLDNMRYCHGRNPFEGPRQVLVSMGRGYASVVDSSH</sequence>
<dbReference type="InterPro" id="IPR003819">
    <property type="entry name" value="TauD/TfdA-like"/>
</dbReference>
<organism evidence="5 6">
    <name type="scientific">Allorhizobium ampelinum (strain ATCC BAA-846 / DSM 112012 / S4)</name>
    <name type="common">Agrobacterium vitis (strain S4)</name>
    <dbReference type="NCBI Taxonomy" id="311402"/>
    <lineage>
        <taxon>Bacteria</taxon>
        <taxon>Pseudomonadati</taxon>
        <taxon>Pseudomonadota</taxon>
        <taxon>Alphaproteobacteria</taxon>
        <taxon>Hyphomicrobiales</taxon>
        <taxon>Rhizobiaceae</taxon>
        <taxon>Rhizobium/Agrobacterium group</taxon>
        <taxon>Allorhizobium</taxon>
        <taxon>Allorhizobium ampelinum</taxon>
    </lineage>
</organism>
<evidence type="ECO:0000256" key="3">
    <source>
        <dbReference type="ARBA" id="ARBA00023194"/>
    </source>
</evidence>
<dbReference type="DNASU" id="7381858"/>
<protein>
    <submittedName>
        <fullName evidence="5">SyrP-like protein</fullName>
    </submittedName>
</protein>
<feature type="domain" description="TauD/TfdA-like" evidence="4">
    <location>
        <begin position="31"/>
        <end position="311"/>
    </location>
</feature>
<dbReference type="GO" id="GO:0017000">
    <property type="term" value="P:antibiotic biosynthetic process"/>
    <property type="evidence" value="ECO:0007669"/>
    <property type="project" value="UniProtKB-KW"/>
</dbReference>
<gene>
    <name evidence="5" type="ordered locus">Avi_9638</name>
</gene>
<keyword evidence="5" id="KW-0614">Plasmid</keyword>
<dbReference type="Proteomes" id="UP000001596">
    <property type="component" value="Plasmid pAtS4b"/>
</dbReference>
<keyword evidence="6" id="KW-1185">Reference proteome</keyword>
<dbReference type="InterPro" id="IPR050411">
    <property type="entry name" value="AlphaKG_dependent_hydroxylases"/>
</dbReference>
<name>B9K398_ALLAM</name>
<accession>B9K398</accession>
<dbReference type="Pfam" id="PF02668">
    <property type="entry name" value="TauD"/>
    <property type="match status" value="1"/>
</dbReference>
<evidence type="ECO:0000313" key="5">
    <source>
        <dbReference type="EMBL" id="ACM39346.1"/>
    </source>
</evidence>
<dbReference type="PANTHER" id="PTHR10696">
    <property type="entry name" value="GAMMA-BUTYROBETAINE HYDROXYLASE-RELATED"/>
    <property type="match status" value="1"/>
</dbReference>
<dbReference type="KEGG" id="avi:Avi_9638"/>
<reference evidence="5 6" key="1">
    <citation type="journal article" date="2009" name="J. Bacteriol.">
        <title>Genome sequences of three Agrobacterium biovars help elucidate the evolution of multichromosome genomes in bacteria.</title>
        <authorList>
            <person name="Slater S.C."/>
            <person name="Goldman B.S."/>
            <person name="Goodner B."/>
            <person name="Setubal J.C."/>
            <person name="Farrand S.K."/>
            <person name="Nester E.W."/>
            <person name="Burr T.J."/>
            <person name="Banta L."/>
            <person name="Dickerman A.W."/>
            <person name="Paulsen I."/>
            <person name="Otten L."/>
            <person name="Suen G."/>
            <person name="Welch R."/>
            <person name="Almeida N.F."/>
            <person name="Arnold F."/>
            <person name="Burton O.T."/>
            <person name="Du Z."/>
            <person name="Ewing A."/>
            <person name="Godsy E."/>
            <person name="Heisel S."/>
            <person name="Houmiel K.L."/>
            <person name="Jhaveri J."/>
            <person name="Lu J."/>
            <person name="Miller N.M."/>
            <person name="Norton S."/>
            <person name="Chen Q."/>
            <person name="Phoolcharoen W."/>
            <person name="Ohlin V."/>
            <person name="Ondrusek D."/>
            <person name="Pride N."/>
            <person name="Stricklin S.L."/>
            <person name="Sun J."/>
            <person name="Wheeler C."/>
            <person name="Wilson L."/>
            <person name="Zhu H."/>
            <person name="Wood D.W."/>
        </authorList>
    </citation>
    <scope>NUCLEOTIDE SEQUENCE [LARGE SCALE GENOMIC DNA]</scope>
    <source>
        <strain evidence="6">S4 / ATCC BAA-846</strain>
        <plasmid evidence="5 6">pAtS4b</plasmid>
    </source>
</reference>
<dbReference type="RefSeq" id="WP_012655105.1">
    <property type="nucleotide sequence ID" value="NC_011991.1"/>
</dbReference>
<dbReference type="PANTHER" id="PTHR10696:SF56">
    <property type="entry name" value="TAUD_TFDA-LIKE DOMAIN-CONTAINING PROTEIN"/>
    <property type="match status" value="1"/>
</dbReference>
<proteinExistence type="predicted"/>
<dbReference type="AlphaFoldDB" id="B9K398"/>
<comment type="cofactor">
    <cofactor evidence="1">
        <name>Fe(2+)</name>
        <dbReference type="ChEBI" id="CHEBI:29033"/>
    </cofactor>
</comment>
<evidence type="ECO:0000256" key="1">
    <source>
        <dbReference type="ARBA" id="ARBA00001954"/>
    </source>
</evidence>
<geneLocation type="plasmid" evidence="5 6">
    <name>pAtS4b</name>
</geneLocation>
<dbReference type="EMBL" id="CP000635">
    <property type="protein sequence ID" value="ACM39346.1"/>
    <property type="molecule type" value="Genomic_DNA"/>
</dbReference>